<dbReference type="InterPro" id="IPR044837">
    <property type="entry name" value="REM16-like"/>
</dbReference>
<sequence>MHICKILDASSNKDNRLFVYDSMHDMQELTKEFTVKYGKELSDHAIIKVPNGGIWHIGLSKAEGVILFENGWPEFMEFYSICVGHVIFFRYDGNSEFQLHIFGIDGTEIDYPSHNNDNASNEVKMTSSHLDEDEVVSIHSMSRESSLNSGSSQRNYEPSMSSESSSDQKAEPVRQEFSQKRAKQRTVIPTRIHTKAFKETLEAAEAFKSDNPSFKLILQATHIKRNVIVPIAFTSLFLRNITRMVITLSISDGRTWEVGYVSRTYNEKTNSKLSKGWCKFLADNHLNEGDVCVFELVDREKIKMNVQFFRQQKAFARKINPKIRYFTAEFKATLEAAKKFTSENPFYKVVMQASYIQTHMVRVPLVFATSHFKNITQMVITLRVSDGRTWEVRYVSRSPKQKVLSQGWHKFVADNDLKEGDVYVFELVDRKNVKMLVHIFRQQKPSARKLTPKSSKYTAQFHATLDAAETFTSQNPFFKVVMQAAHMKKGMLIRF</sequence>
<dbReference type="GO" id="GO:0003677">
    <property type="term" value="F:DNA binding"/>
    <property type="evidence" value="ECO:0007669"/>
    <property type="project" value="UniProtKB-KW"/>
</dbReference>
<accession>A0A4Y7LE08</accession>
<dbReference type="SUPFAM" id="SSF101936">
    <property type="entry name" value="DNA-binding pseudobarrel domain"/>
    <property type="match status" value="3"/>
</dbReference>
<protein>
    <recommendedName>
        <fullName evidence="7">TF-B3 domain-containing protein</fullName>
    </recommendedName>
</protein>
<feature type="region of interest" description="Disordered" evidence="6">
    <location>
        <begin position="141"/>
        <end position="185"/>
    </location>
</feature>
<evidence type="ECO:0000256" key="4">
    <source>
        <dbReference type="ARBA" id="ARBA00023163"/>
    </source>
</evidence>
<dbReference type="InterPro" id="IPR003340">
    <property type="entry name" value="B3_DNA-bd"/>
</dbReference>
<dbReference type="GO" id="GO:0005634">
    <property type="term" value="C:nucleus"/>
    <property type="evidence" value="ECO:0007669"/>
    <property type="project" value="UniProtKB-SubCell"/>
</dbReference>
<evidence type="ECO:0000256" key="3">
    <source>
        <dbReference type="ARBA" id="ARBA00023125"/>
    </source>
</evidence>
<dbReference type="Gene3D" id="2.40.330.10">
    <property type="entry name" value="DNA-binding pseudobarrel domain"/>
    <property type="match status" value="3"/>
</dbReference>
<proteinExistence type="predicted"/>
<feature type="compositionally biased region" description="Polar residues" evidence="6">
    <location>
        <begin position="141"/>
        <end position="158"/>
    </location>
</feature>
<dbReference type="Pfam" id="PF02362">
    <property type="entry name" value="B3"/>
    <property type="match status" value="3"/>
</dbReference>
<dbReference type="OMA" id="SKEYVME"/>
<evidence type="ECO:0000256" key="6">
    <source>
        <dbReference type="SAM" id="MobiDB-lite"/>
    </source>
</evidence>
<feature type="domain" description="TF-B3" evidence="7">
    <location>
        <begin position="346"/>
        <end position="443"/>
    </location>
</feature>
<evidence type="ECO:0000256" key="1">
    <source>
        <dbReference type="ARBA" id="ARBA00004123"/>
    </source>
</evidence>
<dbReference type="InterPro" id="IPR015300">
    <property type="entry name" value="DNA-bd_pseudobarrel_sf"/>
</dbReference>
<evidence type="ECO:0000259" key="7">
    <source>
        <dbReference type="PROSITE" id="PS50863"/>
    </source>
</evidence>
<dbReference type="STRING" id="3469.A0A4Y7LE08"/>
<dbReference type="Gramene" id="RZC82439">
    <property type="protein sequence ID" value="RZC82439"/>
    <property type="gene ID" value="C5167_045230"/>
</dbReference>
<keyword evidence="5" id="KW-0539">Nucleus</keyword>
<evidence type="ECO:0000313" key="9">
    <source>
        <dbReference type="Proteomes" id="UP000316621"/>
    </source>
</evidence>
<dbReference type="CDD" id="cd10017">
    <property type="entry name" value="B3_DNA"/>
    <property type="match status" value="3"/>
</dbReference>
<feature type="compositionally biased region" description="Basic and acidic residues" evidence="6">
    <location>
        <begin position="166"/>
        <end position="179"/>
    </location>
</feature>
<dbReference type="SMART" id="SM01019">
    <property type="entry name" value="B3"/>
    <property type="match status" value="3"/>
</dbReference>
<keyword evidence="2" id="KW-0805">Transcription regulation</keyword>
<evidence type="ECO:0000256" key="2">
    <source>
        <dbReference type="ARBA" id="ARBA00023015"/>
    </source>
</evidence>
<feature type="domain" description="TF-B3" evidence="7">
    <location>
        <begin position="12"/>
        <end position="105"/>
    </location>
</feature>
<dbReference type="PROSITE" id="PS50863">
    <property type="entry name" value="B3"/>
    <property type="match status" value="3"/>
</dbReference>
<dbReference type="PANTHER" id="PTHR31391:SF81">
    <property type="entry name" value="TF-B3 DOMAIN-CONTAINING PROTEIN"/>
    <property type="match status" value="1"/>
</dbReference>
<dbReference type="EMBL" id="CM010725">
    <property type="protein sequence ID" value="RZC82439.1"/>
    <property type="molecule type" value="Genomic_DNA"/>
</dbReference>
<keyword evidence="3" id="KW-0238">DNA-binding</keyword>
<reference evidence="8 9" key="1">
    <citation type="journal article" date="2018" name="Science">
        <title>The opium poppy genome and morphinan production.</title>
        <authorList>
            <person name="Guo L."/>
            <person name="Winzer T."/>
            <person name="Yang X."/>
            <person name="Li Y."/>
            <person name="Ning Z."/>
            <person name="He Z."/>
            <person name="Teodor R."/>
            <person name="Lu Y."/>
            <person name="Bowser T.A."/>
            <person name="Graham I.A."/>
            <person name="Ye K."/>
        </authorList>
    </citation>
    <scope>NUCLEOTIDE SEQUENCE [LARGE SCALE GENOMIC DNA]</scope>
    <source>
        <strain evidence="9">cv. HN1</strain>
        <tissue evidence="8">Leaves</tissue>
    </source>
</reference>
<evidence type="ECO:0000256" key="5">
    <source>
        <dbReference type="ARBA" id="ARBA00023242"/>
    </source>
</evidence>
<dbReference type="AlphaFoldDB" id="A0A4Y7LE08"/>
<evidence type="ECO:0000313" key="8">
    <source>
        <dbReference type="EMBL" id="RZC82439.1"/>
    </source>
</evidence>
<organism evidence="8 9">
    <name type="scientific">Papaver somniferum</name>
    <name type="common">Opium poppy</name>
    <dbReference type="NCBI Taxonomy" id="3469"/>
    <lineage>
        <taxon>Eukaryota</taxon>
        <taxon>Viridiplantae</taxon>
        <taxon>Streptophyta</taxon>
        <taxon>Embryophyta</taxon>
        <taxon>Tracheophyta</taxon>
        <taxon>Spermatophyta</taxon>
        <taxon>Magnoliopsida</taxon>
        <taxon>Ranunculales</taxon>
        <taxon>Papaveraceae</taxon>
        <taxon>Papaveroideae</taxon>
        <taxon>Papaver</taxon>
    </lineage>
</organism>
<name>A0A4Y7LE08_PAPSO</name>
<comment type="subcellular location">
    <subcellularLocation>
        <location evidence="1">Nucleus</location>
    </subcellularLocation>
</comment>
<keyword evidence="4" id="KW-0804">Transcription</keyword>
<keyword evidence="9" id="KW-1185">Reference proteome</keyword>
<feature type="domain" description="TF-B3" evidence="7">
    <location>
        <begin position="212"/>
        <end position="312"/>
    </location>
</feature>
<gene>
    <name evidence="8" type="ORF">C5167_045230</name>
</gene>
<dbReference type="Proteomes" id="UP000316621">
    <property type="component" value="Chromosome 11"/>
</dbReference>
<dbReference type="PANTHER" id="PTHR31391">
    <property type="entry name" value="B3 DOMAIN-CONTAINING PROTEIN OS11G0197600-RELATED"/>
    <property type="match status" value="1"/>
</dbReference>